<comment type="similarity">
    <text evidence="6">Belongs to the glycosyl hydrolase 18 family.</text>
</comment>
<dbReference type="Pfam" id="PF00704">
    <property type="entry name" value="Glyco_hydro_18"/>
    <property type="match status" value="1"/>
</dbReference>
<dbReference type="Gene3D" id="3.20.20.80">
    <property type="entry name" value="Glycosidases"/>
    <property type="match status" value="1"/>
</dbReference>
<keyword evidence="4 5" id="KW-0326">Glycosidase</keyword>
<feature type="domain" description="GH18" evidence="8">
    <location>
        <begin position="67"/>
        <end position="379"/>
    </location>
</feature>
<dbReference type="GO" id="GO:0016787">
    <property type="term" value="F:hydrolase activity"/>
    <property type="evidence" value="ECO:0007669"/>
    <property type="project" value="UniProtKB-KW"/>
</dbReference>
<feature type="compositionally biased region" description="Basic and acidic residues" evidence="7">
    <location>
        <begin position="33"/>
        <end position="46"/>
    </location>
</feature>
<dbReference type="SUPFAM" id="SSF51445">
    <property type="entry name" value="(Trans)glycosidases"/>
    <property type="match status" value="1"/>
</dbReference>
<sequence>MMKKSNLLLALIFIITFAGGFISGVLFSTNDTQRETSESQKSRKTEQAPISQKNPKPKTTPEPAQPKVLIGYVQDFRDPNTVHYSQLTHVIFSFAHPTKDGRLLLHGETAINHLRTMVQKAHQHHTKAMLAIGGWYHIQGGESYEYFKTAISQPASRTRLVNELVGMADREKLDGIDIDFEHPRSEADAKNLAAFTKALSDKLHAKDKELSIAVYSKIHSVTGTEVTSVVFEPSMFRDVDHVNIMAYDGQWDGEYNAANLSPYPFTEHIVNYWANLFEENGISKEKLVLGVPFYAQPEDLSAGQLSYAAIVGSNPANAGHDVVTMNGTTYHYNGVATIQKKTKLALDHSFGGMMLWEAGHDAAGHQSLTSAISEVLKKSTTEQEQAKQYTVKSGK</sequence>
<feature type="region of interest" description="Disordered" evidence="7">
    <location>
        <begin position="33"/>
        <end position="64"/>
    </location>
</feature>
<comment type="caution">
    <text evidence="9">The sequence shown here is derived from an EMBL/GenBank/DDBJ whole genome shotgun (WGS) entry which is preliminary data.</text>
</comment>
<name>A0ABV8B5Z4_9BACI</name>
<evidence type="ECO:0000256" key="6">
    <source>
        <dbReference type="RuleBase" id="RU004453"/>
    </source>
</evidence>
<dbReference type="RefSeq" id="WP_377916240.1">
    <property type="nucleotide sequence ID" value="NZ_JBHRZT010000052.1"/>
</dbReference>
<dbReference type="EMBL" id="JBHRZT010000052">
    <property type="protein sequence ID" value="MFC3884631.1"/>
    <property type="molecule type" value="Genomic_DNA"/>
</dbReference>
<evidence type="ECO:0000313" key="10">
    <source>
        <dbReference type="Proteomes" id="UP001595752"/>
    </source>
</evidence>
<reference evidence="10" key="1">
    <citation type="journal article" date="2019" name="Int. J. Syst. Evol. Microbiol.">
        <title>The Global Catalogue of Microorganisms (GCM) 10K type strain sequencing project: providing services to taxonomists for standard genome sequencing and annotation.</title>
        <authorList>
            <consortium name="The Broad Institute Genomics Platform"/>
            <consortium name="The Broad Institute Genome Sequencing Center for Infectious Disease"/>
            <person name="Wu L."/>
            <person name="Ma J."/>
        </authorList>
    </citation>
    <scope>NUCLEOTIDE SEQUENCE [LARGE SCALE GENOMIC DNA]</scope>
    <source>
        <strain evidence="10">CCUG 61889</strain>
    </source>
</reference>
<evidence type="ECO:0000256" key="3">
    <source>
        <dbReference type="ARBA" id="ARBA00022801"/>
    </source>
</evidence>
<keyword evidence="3 5" id="KW-0378">Hydrolase</keyword>
<evidence type="ECO:0000256" key="5">
    <source>
        <dbReference type="RuleBase" id="RU000489"/>
    </source>
</evidence>
<dbReference type="InterPro" id="IPR017853">
    <property type="entry name" value="GH"/>
</dbReference>
<dbReference type="SMART" id="SM00636">
    <property type="entry name" value="Glyco_18"/>
    <property type="match status" value="1"/>
</dbReference>
<gene>
    <name evidence="9" type="ORF">ACFOU2_14465</name>
</gene>
<dbReference type="InterPro" id="IPR050314">
    <property type="entry name" value="Glycosyl_Hydrlase_18"/>
</dbReference>
<evidence type="ECO:0000256" key="4">
    <source>
        <dbReference type="ARBA" id="ARBA00023295"/>
    </source>
</evidence>
<dbReference type="PROSITE" id="PS01095">
    <property type="entry name" value="GH18_1"/>
    <property type="match status" value="1"/>
</dbReference>
<dbReference type="Gene3D" id="3.40.5.30">
    <property type="entry name" value="(Trans)glycosidases - domain 2"/>
    <property type="match status" value="1"/>
</dbReference>
<keyword evidence="10" id="KW-1185">Reference proteome</keyword>
<dbReference type="Proteomes" id="UP001595752">
    <property type="component" value="Unassembled WGS sequence"/>
</dbReference>
<protein>
    <recommendedName>
        <fullName evidence="2">chitinase</fullName>
        <ecNumber evidence="2">3.2.1.14</ecNumber>
    </recommendedName>
</protein>
<dbReference type="PROSITE" id="PS51910">
    <property type="entry name" value="GH18_2"/>
    <property type="match status" value="1"/>
</dbReference>
<accession>A0ABV8B5Z4</accession>
<evidence type="ECO:0000313" key="9">
    <source>
        <dbReference type="EMBL" id="MFC3884631.1"/>
    </source>
</evidence>
<dbReference type="InterPro" id="IPR001223">
    <property type="entry name" value="Glyco_hydro18_cat"/>
</dbReference>
<proteinExistence type="inferred from homology"/>
<dbReference type="PANTHER" id="PTHR11177">
    <property type="entry name" value="CHITINASE"/>
    <property type="match status" value="1"/>
</dbReference>
<comment type="catalytic activity">
    <reaction evidence="1">
        <text>Random endo-hydrolysis of N-acetyl-beta-D-glucosaminide (1-&gt;4)-beta-linkages in chitin and chitodextrins.</text>
        <dbReference type="EC" id="3.2.1.14"/>
    </reaction>
</comment>
<dbReference type="EC" id="3.2.1.14" evidence="2"/>
<evidence type="ECO:0000256" key="1">
    <source>
        <dbReference type="ARBA" id="ARBA00000822"/>
    </source>
</evidence>
<dbReference type="InterPro" id="IPR011583">
    <property type="entry name" value="Chitinase_II/V-like_cat"/>
</dbReference>
<evidence type="ECO:0000256" key="2">
    <source>
        <dbReference type="ARBA" id="ARBA00012729"/>
    </source>
</evidence>
<dbReference type="InterPro" id="IPR001579">
    <property type="entry name" value="Glyco_hydro_18_chit_AS"/>
</dbReference>
<evidence type="ECO:0000256" key="7">
    <source>
        <dbReference type="SAM" id="MobiDB-lite"/>
    </source>
</evidence>
<organism evidence="9 10">
    <name type="scientific">Bacillus songklensis</name>
    <dbReference type="NCBI Taxonomy" id="1069116"/>
    <lineage>
        <taxon>Bacteria</taxon>
        <taxon>Bacillati</taxon>
        <taxon>Bacillota</taxon>
        <taxon>Bacilli</taxon>
        <taxon>Bacillales</taxon>
        <taxon>Bacillaceae</taxon>
        <taxon>Bacillus</taxon>
    </lineage>
</organism>
<evidence type="ECO:0000259" key="8">
    <source>
        <dbReference type="PROSITE" id="PS51910"/>
    </source>
</evidence>
<dbReference type="PANTHER" id="PTHR11177:SF317">
    <property type="entry name" value="CHITINASE 12-RELATED"/>
    <property type="match status" value="1"/>
</dbReference>